<dbReference type="NCBIfam" id="NF002111">
    <property type="entry name" value="PRK00951.2-1"/>
    <property type="match status" value="1"/>
</dbReference>
<keyword evidence="3 6" id="KW-0028">Amino-acid biosynthesis</keyword>
<dbReference type="NCBIfam" id="NF002114">
    <property type="entry name" value="PRK00951.2-4"/>
    <property type="match status" value="1"/>
</dbReference>
<evidence type="ECO:0000256" key="5">
    <source>
        <dbReference type="ARBA" id="ARBA00023239"/>
    </source>
</evidence>
<dbReference type="OrthoDB" id="9790411at2"/>
<evidence type="ECO:0000256" key="6">
    <source>
        <dbReference type="HAMAP-Rule" id="MF_00076"/>
    </source>
</evidence>
<dbReference type="EMBL" id="CP016786">
    <property type="protein sequence ID" value="ASW43793.1"/>
    <property type="molecule type" value="Genomic_DNA"/>
</dbReference>
<comment type="similarity">
    <text evidence="6">Belongs to the imidazoleglycerol-phosphate dehydratase family.</text>
</comment>
<dbReference type="UniPathway" id="UPA00031">
    <property type="reaction ID" value="UER00011"/>
</dbReference>
<evidence type="ECO:0000313" key="8">
    <source>
        <dbReference type="Proteomes" id="UP000264883"/>
    </source>
</evidence>
<dbReference type="SUPFAM" id="SSF54211">
    <property type="entry name" value="Ribosomal protein S5 domain 2-like"/>
    <property type="match status" value="2"/>
</dbReference>
<comment type="pathway">
    <text evidence="1 6">Amino-acid biosynthesis; L-histidine biosynthesis; L-histidine from 5-phospho-alpha-D-ribose 1-diphosphate: step 6/9.</text>
</comment>
<gene>
    <name evidence="6 7" type="primary">hisB</name>
    <name evidence="7" type="ORF">BEN51_09950</name>
</gene>
<proteinExistence type="inferred from homology"/>
<accession>A0A343JE35</accession>
<dbReference type="PANTHER" id="PTHR23133:SF2">
    <property type="entry name" value="IMIDAZOLEGLYCEROL-PHOSPHATE DEHYDRATASE"/>
    <property type="match status" value="1"/>
</dbReference>
<evidence type="ECO:0000256" key="3">
    <source>
        <dbReference type="ARBA" id="ARBA00022605"/>
    </source>
</evidence>
<evidence type="ECO:0000313" key="7">
    <source>
        <dbReference type="EMBL" id="ASW43793.1"/>
    </source>
</evidence>
<keyword evidence="4 6" id="KW-0368">Histidine biosynthesis</keyword>
<dbReference type="AlphaFoldDB" id="A0A343JE35"/>
<name>A0A343JE35_9CLOT</name>
<evidence type="ECO:0000256" key="4">
    <source>
        <dbReference type="ARBA" id="ARBA00023102"/>
    </source>
</evidence>
<dbReference type="InterPro" id="IPR000807">
    <property type="entry name" value="ImidazoleglycerolP_deHydtase"/>
</dbReference>
<protein>
    <recommendedName>
        <fullName evidence="2 6">Imidazoleglycerol-phosphate dehydratase</fullName>
        <shortName evidence="6">IGPD</shortName>
        <ecNumber evidence="6">4.2.1.19</ecNumber>
    </recommendedName>
</protein>
<keyword evidence="5 6" id="KW-0456">Lyase</keyword>
<dbReference type="Pfam" id="PF00475">
    <property type="entry name" value="IGPD"/>
    <property type="match status" value="1"/>
</dbReference>
<dbReference type="FunFam" id="3.30.230.40:FF:000001">
    <property type="entry name" value="Imidazoleglycerol-phosphate dehydratase HisB"/>
    <property type="match status" value="1"/>
</dbReference>
<dbReference type="Proteomes" id="UP000264883">
    <property type="component" value="Chromosome"/>
</dbReference>
<dbReference type="FunFam" id="3.30.230.40:FF:000003">
    <property type="entry name" value="Imidazoleglycerol-phosphate dehydratase HisB"/>
    <property type="match status" value="1"/>
</dbReference>
<comment type="catalytic activity">
    <reaction evidence="6">
        <text>D-erythro-1-(imidazol-4-yl)glycerol 3-phosphate = 3-(imidazol-4-yl)-2-oxopropyl phosphate + H2O</text>
        <dbReference type="Rhea" id="RHEA:11040"/>
        <dbReference type="ChEBI" id="CHEBI:15377"/>
        <dbReference type="ChEBI" id="CHEBI:57766"/>
        <dbReference type="ChEBI" id="CHEBI:58278"/>
        <dbReference type="EC" id="4.2.1.19"/>
    </reaction>
</comment>
<comment type="subcellular location">
    <subcellularLocation>
        <location evidence="6">Cytoplasm</location>
    </subcellularLocation>
</comment>
<reference evidence="7 8" key="1">
    <citation type="submission" date="2016-08" db="EMBL/GenBank/DDBJ databases">
        <title>Complete Genome Sequence Of The Indigo Reducing Clostridium isatidis DSM15098.</title>
        <authorList>
            <person name="Little G.T."/>
            <person name="Minton N.P."/>
        </authorList>
    </citation>
    <scope>NUCLEOTIDE SEQUENCE [LARGE SCALE GENOMIC DNA]</scope>
    <source>
        <strain evidence="7 8">DSM 15098</strain>
    </source>
</reference>
<dbReference type="InterPro" id="IPR020568">
    <property type="entry name" value="Ribosomal_Su5_D2-typ_SF"/>
</dbReference>
<dbReference type="GO" id="GO:0005737">
    <property type="term" value="C:cytoplasm"/>
    <property type="evidence" value="ECO:0007669"/>
    <property type="project" value="UniProtKB-SubCell"/>
</dbReference>
<dbReference type="HAMAP" id="MF_00076">
    <property type="entry name" value="HisB"/>
    <property type="match status" value="1"/>
</dbReference>
<dbReference type="RefSeq" id="WP_119865927.1">
    <property type="nucleotide sequence ID" value="NZ_CP016786.1"/>
</dbReference>
<dbReference type="GO" id="GO:0000105">
    <property type="term" value="P:L-histidine biosynthetic process"/>
    <property type="evidence" value="ECO:0007669"/>
    <property type="project" value="UniProtKB-UniRule"/>
</dbReference>
<dbReference type="PANTHER" id="PTHR23133">
    <property type="entry name" value="IMIDAZOLEGLYCEROL-PHOSPHATE DEHYDRATASE HIS7"/>
    <property type="match status" value="1"/>
</dbReference>
<sequence length="196" mass="21696">MGNRIAKVERVTKETEISLKINLDGRGESNIFTDLGFLNHMLTLFSFHSGIDIDLKAKGDIEVCDHHIVEDIGICLGQALNKALGNKAGIKRYGTVFIPMDEALCTVTLDLSGRGFLYFEGDFKRESIGNFSTEMVKEFFRAVAINSASTIHARILYGENDHHKIEGLFKAFGRSLKEAVSIGENKDLIPSTKSVL</sequence>
<keyword evidence="8" id="KW-1185">Reference proteome</keyword>
<evidence type="ECO:0000256" key="2">
    <source>
        <dbReference type="ARBA" id="ARBA00016664"/>
    </source>
</evidence>
<evidence type="ECO:0000256" key="1">
    <source>
        <dbReference type="ARBA" id="ARBA00005047"/>
    </source>
</evidence>
<dbReference type="InterPro" id="IPR038494">
    <property type="entry name" value="IGPD_sf"/>
</dbReference>
<keyword evidence="6" id="KW-0963">Cytoplasm</keyword>
<dbReference type="PROSITE" id="PS00955">
    <property type="entry name" value="IGP_DEHYDRATASE_2"/>
    <property type="match status" value="1"/>
</dbReference>
<dbReference type="CDD" id="cd07914">
    <property type="entry name" value="IGPD"/>
    <property type="match status" value="1"/>
</dbReference>
<dbReference type="Gene3D" id="3.30.230.40">
    <property type="entry name" value="Imidazole glycerol phosphate dehydratase, domain 1"/>
    <property type="match status" value="2"/>
</dbReference>
<dbReference type="KEGG" id="cia:BEN51_09950"/>
<dbReference type="InterPro" id="IPR020565">
    <property type="entry name" value="ImidazoleglycerP_deHydtase_CS"/>
</dbReference>
<dbReference type="EC" id="4.2.1.19" evidence="6"/>
<organism evidence="7 8">
    <name type="scientific">Clostridium isatidis</name>
    <dbReference type="NCBI Taxonomy" id="182773"/>
    <lineage>
        <taxon>Bacteria</taxon>
        <taxon>Bacillati</taxon>
        <taxon>Bacillota</taxon>
        <taxon>Clostridia</taxon>
        <taxon>Eubacteriales</taxon>
        <taxon>Clostridiaceae</taxon>
        <taxon>Clostridium</taxon>
    </lineage>
</organism>
<dbReference type="GO" id="GO:0004424">
    <property type="term" value="F:imidazoleglycerol-phosphate dehydratase activity"/>
    <property type="evidence" value="ECO:0007669"/>
    <property type="project" value="UniProtKB-UniRule"/>
</dbReference>